<protein>
    <recommendedName>
        <fullName evidence="17">P/Homo B domain-containing protein</fullName>
    </recommendedName>
</protein>
<evidence type="ECO:0000313" key="18">
    <source>
        <dbReference type="EMBL" id="CAJ0578125.1"/>
    </source>
</evidence>
<dbReference type="GO" id="GO:0000139">
    <property type="term" value="C:Golgi membrane"/>
    <property type="evidence" value="ECO:0007669"/>
    <property type="project" value="TreeGrafter"/>
</dbReference>
<organism evidence="18 19">
    <name type="scientific">Mesorhabditis spiculigera</name>
    <dbReference type="NCBI Taxonomy" id="96644"/>
    <lineage>
        <taxon>Eukaryota</taxon>
        <taxon>Metazoa</taxon>
        <taxon>Ecdysozoa</taxon>
        <taxon>Nematoda</taxon>
        <taxon>Chromadorea</taxon>
        <taxon>Rhabditida</taxon>
        <taxon>Rhabditina</taxon>
        <taxon>Rhabditomorpha</taxon>
        <taxon>Rhabditoidea</taxon>
        <taxon>Rhabditidae</taxon>
        <taxon>Mesorhabditinae</taxon>
        <taxon>Mesorhabditis</taxon>
    </lineage>
</organism>
<dbReference type="PROSITE" id="PS00136">
    <property type="entry name" value="SUBTILASE_ASP"/>
    <property type="match status" value="1"/>
</dbReference>
<feature type="non-terminal residue" evidence="18">
    <location>
        <position position="718"/>
    </location>
</feature>
<evidence type="ECO:0000256" key="10">
    <source>
        <dbReference type="ARBA" id="ARBA00023136"/>
    </source>
</evidence>
<dbReference type="FunFam" id="3.30.70.850:FF:000001">
    <property type="entry name" value="Proprotein convertase subtilisin/kexin type 5"/>
    <property type="match status" value="1"/>
</dbReference>
<accession>A0AA36D141</accession>
<comment type="similarity">
    <text evidence="3">Belongs to the peptidase S8 family. Furin subfamily.</text>
</comment>
<dbReference type="InterPro" id="IPR022398">
    <property type="entry name" value="Peptidase_S8_His-AS"/>
</dbReference>
<evidence type="ECO:0000256" key="5">
    <source>
        <dbReference type="ARBA" id="ARBA00022685"/>
    </source>
</evidence>
<keyword evidence="10" id="KW-0472">Membrane</keyword>
<dbReference type="InterPro" id="IPR002884">
    <property type="entry name" value="P_dom"/>
</dbReference>
<feature type="compositionally biased region" description="Basic and acidic residues" evidence="16">
    <location>
        <begin position="181"/>
        <end position="191"/>
    </location>
</feature>
<name>A0AA36D141_9BILA</name>
<dbReference type="Gene3D" id="3.30.70.850">
    <property type="entry name" value="Peptidase S8, pro-domain"/>
    <property type="match status" value="1"/>
</dbReference>
<dbReference type="SUPFAM" id="SSF49785">
    <property type="entry name" value="Galactose-binding domain-like"/>
    <property type="match status" value="1"/>
</dbReference>
<feature type="active site" description="Charge relay system" evidence="14 15">
    <location>
        <position position="246"/>
    </location>
</feature>
<evidence type="ECO:0000256" key="4">
    <source>
        <dbReference type="ARBA" id="ARBA00022670"/>
    </source>
</evidence>
<dbReference type="SUPFAM" id="SSF52743">
    <property type="entry name" value="Subtilisin-like"/>
    <property type="match status" value="1"/>
</dbReference>
<dbReference type="Gene3D" id="2.60.120.260">
    <property type="entry name" value="Galactose-binding domain-like"/>
    <property type="match status" value="1"/>
</dbReference>
<evidence type="ECO:0000256" key="2">
    <source>
        <dbReference type="ARBA" id="ARBA00004370"/>
    </source>
</evidence>
<evidence type="ECO:0000256" key="6">
    <source>
        <dbReference type="ARBA" id="ARBA00022729"/>
    </source>
</evidence>
<dbReference type="GO" id="GO:0008104">
    <property type="term" value="P:intracellular protein localization"/>
    <property type="evidence" value="ECO:0007669"/>
    <property type="project" value="UniProtKB-ARBA"/>
</dbReference>
<keyword evidence="4 15" id="KW-0645">Protease</keyword>
<dbReference type="Pfam" id="PF16470">
    <property type="entry name" value="S8_pro-domain"/>
    <property type="match status" value="1"/>
</dbReference>
<dbReference type="PRINTS" id="PR00723">
    <property type="entry name" value="SUBTILISIN"/>
</dbReference>
<dbReference type="PANTHER" id="PTHR42884:SF3">
    <property type="entry name" value="FURIN-LIKE PROTEASE 1, ISOFORMS 1_1-X_2"/>
    <property type="match status" value="1"/>
</dbReference>
<feature type="domain" description="P/Homo B" evidence="17">
    <location>
        <begin position="536"/>
        <end position="672"/>
    </location>
</feature>
<feature type="active site" description="Charge relay system" evidence="14 15">
    <location>
        <position position="287"/>
    </location>
</feature>
<feature type="region of interest" description="Disordered" evidence="16">
    <location>
        <begin position="181"/>
        <end position="201"/>
    </location>
</feature>
<gene>
    <name evidence="18" type="ORF">MSPICULIGERA_LOCUS16386</name>
</gene>
<dbReference type="InterPro" id="IPR038466">
    <property type="entry name" value="S8_pro-domain_sf"/>
</dbReference>
<evidence type="ECO:0000256" key="13">
    <source>
        <dbReference type="ARBA" id="ARBA00023180"/>
    </source>
</evidence>
<dbReference type="InterPro" id="IPR023828">
    <property type="entry name" value="Peptidase_S8_Ser-AS"/>
</dbReference>
<dbReference type="InterPro" id="IPR008979">
    <property type="entry name" value="Galactose-bd-like_sf"/>
</dbReference>
<comment type="subcellular location">
    <subcellularLocation>
        <location evidence="2">Membrane</location>
    </subcellularLocation>
</comment>
<evidence type="ECO:0000256" key="9">
    <source>
        <dbReference type="ARBA" id="ARBA00022837"/>
    </source>
</evidence>
<feature type="compositionally biased region" description="Polar residues" evidence="16">
    <location>
        <begin position="1"/>
        <end position="13"/>
    </location>
</feature>
<dbReference type="InterPro" id="IPR000209">
    <property type="entry name" value="Peptidase_S8/S53_dom"/>
</dbReference>
<dbReference type="GO" id="GO:0045887">
    <property type="term" value="P:positive regulation of synaptic assembly at neuromuscular junction"/>
    <property type="evidence" value="ECO:0007669"/>
    <property type="project" value="UniProtKB-ARBA"/>
</dbReference>
<keyword evidence="8 15" id="KW-0720">Serine protease</keyword>
<evidence type="ECO:0000256" key="14">
    <source>
        <dbReference type="PIRSR" id="PIRSR615500-1"/>
    </source>
</evidence>
<dbReference type="GO" id="GO:0005802">
    <property type="term" value="C:trans-Golgi network"/>
    <property type="evidence" value="ECO:0007669"/>
    <property type="project" value="TreeGrafter"/>
</dbReference>
<dbReference type="GO" id="GO:0016486">
    <property type="term" value="P:peptide hormone processing"/>
    <property type="evidence" value="ECO:0007669"/>
    <property type="project" value="TreeGrafter"/>
</dbReference>
<dbReference type="PROSITE" id="PS00137">
    <property type="entry name" value="SUBTILASE_HIS"/>
    <property type="match status" value="1"/>
</dbReference>
<keyword evidence="5" id="KW-0165">Cleavage on pair of basic residues</keyword>
<dbReference type="PROSITE" id="PS51892">
    <property type="entry name" value="SUBTILASE"/>
    <property type="match status" value="1"/>
</dbReference>
<keyword evidence="19" id="KW-1185">Reference proteome</keyword>
<evidence type="ECO:0000256" key="16">
    <source>
        <dbReference type="SAM" id="MobiDB-lite"/>
    </source>
</evidence>
<evidence type="ECO:0000256" key="1">
    <source>
        <dbReference type="ARBA" id="ARBA00001913"/>
    </source>
</evidence>
<dbReference type="FunFam" id="2.60.120.260:FF:000006">
    <property type="entry name" value="Proprotein convertase subtilisin/kexin type 5"/>
    <property type="match status" value="1"/>
</dbReference>
<dbReference type="PANTHER" id="PTHR42884">
    <property type="entry name" value="PROPROTEIN CONVERTASE SUBTILISIN/KEXIN-RELATED"/>
    <property type="match status" value="1"/>
</dbReference>
<evidence type="ECO:0000259" key="17">
    <source>
        <dbReference type="PROSITE" id="PS51829"/>
    </source>
</evidence>
<dbReference type="CDD" id="cd04059">
    <property type="entry name" value="Peptidases_S8_Protein_convertases_Kexins_Furin-like"/>
    <property type="match status" value="1"/>
</dbReference>
<keyword evidence="9" id="KW-0106">Calcium</keyword>
<dbReference type="InterPro" id="IPR034182">
    <property type="entry name" value="Kexin/furin"/>
</dbReference>
<dbReference type="InterPro" id="IPR015500">
    <property type="entry name" value="Peptidase_S8_subtilisin-rel"/>
</dbReference>
<evidence type="ECO:0000256" key="8">
    <source>
        <dbReference type="ARBA" id="ARBA00022825"/>
    </source>
</evidence>
<keyword evidence="6" id="KW-0732">Signal</keyword>
<keyword evidence="12" id="KW-1015">Disulfide bond</keyword>
<keyword evidence="13" id="KW-0325">Glycoprotein</keyword>
<dbReference type="SUPFAM" id="SSF54897">
    <property type="entry name" value="Protease propeptides/inhibitors"/>
    <property type="match status" value="1"/>
</dbReference>
<dbReference type="EMBL" id="CATQJA010002653">
    <property type="protein sequence ID" value="CAJ0578125.1"/>
    <property type="molecule type" value="Genomic_DNA"/>
</dbReference>
<evidence type="ECO:0000256" key="15">
    <source>
        <dbReference type="PROSITE-ProRule" id="PRU01240"/>
    </source>
</evidence>
<dbReference type="GO" id="GO:0008038">
    <property type="term" value="P:neuron recognition"/>
    <property type="evidence" value="ECO:0007669"/>
    <property type="project" value="UniProtKB-ARBA"/>
</dbReference>
<keyword evidence="7 15" id="KW-0378">Hydrolase</keyword>
<dbReference type="GO" id="GO:0004252">
    <property type="term" value="F:serine-type endopeptidase activity"/>
    <property type="evidence" value="ECO:0007669"/>
    <property type="project" value="UniProtKB-UniRule"/>
</dbReference>
<dbReference type="InterPro" id="IPR036852">
    <property type="entry name" value="Peptidase_S8/S53_dom_sf"/>
</dbReference>
<dbReference type="Pfam" id="PF01483">
    <property type="entry name" value="P_proprotein"/>
    <property type="match status" value="1"/>
</dbReference>
<evidence type="ECO:0000313" key="19">
    <source>
        <dbReference type="Proteomes" id="UP001177023"/>
    </source>
</evidence>
<evidence type="ECO:0000256" key="3">
    <source>
        <dbReference type="ARBA" id="ARBA00005325"/>
    </source>
</evidence>
<dbReference type="Pfam" id="PF00082">
    <property type="entry name" value="Peptidase_S8"/>
    <property type="match status" value="1"/>
</dbReference>
<dbReference type="InterPro" id="IPR023827">
    <property type="entry name" value="Peptidase_S8_Asp-AS"/>
</dbReference>
<feature type="compositionally biased region" description="Low complexity" evidence="16">
    <location>
        <begin position="32"/>
        <end position="43"/>
    </location>
</feature>
<reference evidence="18" key="1">
    <citation type="submission" date="2023-06" db="EMBL/GenBank/DDBJ databases">
        <authorList>
            <person name="Delattre M."/>
        </authorList>
    </citation>
    <scope>NUCLEOTIDE SEQUENCE</scope>
    <source>
        <strain evidence="18">AF72</strain>
    </source>
</reference>
<keyword evidence="11" id="KW-0865">Zymogen</keyword>
<proteinExistence type="inferred from homology"/>
<feature type="region of interest" description="Disordered" evidence="16">
    <location>
        <begin position="1"/>
        <end position="43"/>
    </location>
</feature>
<dbReference type="AlphaFoldDB" id="A0AA36D141"/>
<dbReference type="FunFam" id="3.40.50.200:FF:000001">
    <property type="entry name" value="Furin 2, isoform B"/>
    <property type="match status" value="1"/>
</dbReference>
<dbReference type="Gene3D" id="3.40.50.200">
    <property type="entry name" value="Peptidase S8/S53 domain"/>
    <property type="match status" value="1"/>
</dbReference>
<comment type="caution">
    <text evidence="18">The sequence shown here is derived from an EMBL/GenBank/DDBJ whole genome shotgun (WGS) entry which is preliminary data.</text>
</comment>
<dbReference type="InterPro" id="IPR032815">
    <property type="entry name" value="S8_pro-domain"/>
</dbReference>
<evidence type="ECO:0000256" key="7">
    <source>
        <dbReference type="ARBA" id="ARBA00022801"/>
    </source>
</evidence>
<dbReference type="Proteomes" id="UP001177023">
    <property type="component" value="Unassembled WGS sequence"/>
</dbReference>
<feature type="active site" description="Charge relay system" evidence="14 15">
    <location>
        <position position="461"/>
    </location>
</feature>
<comment type="cofactor">
    <cofactor evidence="1">
        <name>Ca(2+)</name>
        <dbReference type="ChEBI" id="CHEBI:29108"/>
    </cofactor>
</comment>
<evidence type="ECO:0000256" key="11">
    <source>
        <dbReference type="ARBA" id="ARBA00023145"/>
    </source>
</evidence>
<dbReference type="PROSITE" id="PS51829">
    <property type="entry name" value="P_HOMO_B"/>
    <property type="match status" value="1"/>
</dbReference>
<sequence>MFDQQQPTTSAQTEPEDVAEAPCRPMRRDRTSSTSSPTISQNSRKWRIRQWTAHLALLLISFVSLAAATDQELQYSLAPDRGGAKRIYKNEWAVRIDTDDDSEADRLAHKHGFENRGRVIAGEPYFLFEQPHGRKKSARKTRSLLANGLGHEPEVMWMEQQVAKKRVKRDFRRVRRGDFRTDNDVVEDPGRAKSRNRKPHFDPNDKFWTDMWYLNRGDQSERMDHNVQEAWDLGYTGKGVVVTILDDGLEHTHPDILPNYDPEASYDVNDRDDDPIPRYEYSDENRHGTRCAGEVAAVFNNSLCIVGIAYNSNIGGIRMLDGDVTDAVEAASLSHGIHHIDVYSASWGPDDDGRTVDGPAKLTRAAFERGIREGRGGKGSIFVWASGNGGKDGDSCNCDGYTNSIYTLSISSATENGNIPWYSEACSSTLATAYSSGAAGEKMIVTTDLHHGCTTLHTGTSASAPLAAGIVALALEANPQLTWRDLQHLVVRTARPIHLRAGDWVTNGVGRNVSHSFGYGLMDAGAMVRLAKNWTTVPEQRKCKQYYPSRFKRSIPHGNRLQLQLYTDGCSGTDDHVAYVEHVQSIITMKAPKRGDIQIYLTSPSNTRSVLLTKRARDSSRAGFAEWAFMTTHNWGEFAAGLWLLEIDNDGWDVVDAELVKWDLVLYGTREEVGAYGGYHPSLAPRSVLTMPVQSTASLKTTIIASVLPLLVLALFRG</sequence>
<dbReference type="PROSITE" id="PS00138">
    <property type="entry name" value="SUBTILASE_SER"/>
    <property type="match status" value="1"/>
</dbReference>
<evidence type="ECO:0000256" key="12">
    <source>
        <dbReference type="ARBA" id="ARBA00023157"/>
    </source>
</evidence>